<dbReference type="Pfam" id="PF00883">
    <property type="entry name" value="Peptidase_M17"/>
    <property type="match status" value="1"/>
</dbReference>
<dbReference type="Gene3D" id="2.60.120.590">
    <property type="entry name" value="Alpha-ketoglutarate-dependent dioxygenase AlkB-like"/>
    <property type="match status" value="1"/>
</dbReference>
<comment type="catalytic activity">
    <reaction evidence="7">
        <text>an S-substituted L-cysteinylglycine + H2O = an S-substituted L-cysteine + glycine</text>
        <dbReference type="Rhea" id="RHEA:60444"/>
        <dbReference type="ChEBI" id="CHEBI:15377"/>
        <dbReference type="ChEBI" id="CHEBI:57305"/>
        <dbReference type="ChEBI" id="CHEBI:58717"/>
        <dbReference type="ChEBI" id="CHEBI:143103"/>
        <dbReference type="EC" id="3.4.13.23"/>
    </reaction>
    <physiologicalReaction direction="left-to-right" evidence="7">
        <dbReference type="Rhea" id="RHEA:60445"/>
    </physiologicalReaction>
</comment>
<dbReference type="InterPro" id="IPR008283">
    <property type="entry name" value="Peptidase_M17_N"/>
</dbReference>
<keyword evidence="5" id="KW-0645">Protease</keyword>
<keyword evidence="18" id="KW-1185">Reference proteome</keyword>
<dbReference type="STRING" id="66420.A0A194PRI8"/>
<accession>A0A194PRI8</accession>
<evidence type="ECO:0000256" key="13">
    <source>
        <dbReference type="ARBA" id="ARBA00045966"/>
    </source>
</evidence>
<dbReference type="Pfam" id="PF02789">
    <property type="entry name" value="Peptidase_M17_N"/>
    <property type="match status" value="1"/>
</dbReference>
<name>A0A194PRI8_PAPXU</name>
<dbReference type="InterPro" id="IPR027450">
    <property type="entry name" value="AlkB-like"/>
</dbReference>
<evidence type="ECO:0000313" key="18">
    <source>
        <dbReference type="Proteomes" id="UP000053268"/>
    </source>
</evidence>
<reference evidence="17 18" key="1">
    <citation type="journal article" date="2015" name="Nat. Commun.">
        <title>Outbred genome sequencing and CRISPR/Cas9 gene editing in butterflies.</title>
        <authorList>
            <person name="Li X."/>
            <person name="Fan D."/>
            <person name="Zhang W."/>
            <person name="Liu G."/>
            <person name="Zhang L."/>
            <person name="Zhao L."/>
            <person name="Fang X."/>
            <person name="Chen L."/>
            <person name="Dong Y."/>
            <person name="Chen Y."/>
            <person name="Ding Y."/>
            <person name="Zhao R."/>
            <person name="Feng M."/>
            <person name="Zhu Y."/>
            <person name="Feng Y."/>
            <person name="Jiang X."/>
            <person name="Zhu D."/>
            <person name="Xiang H."/>
            <person name="Feng X."/>
            <person name="Li S."/>
            <person name="Wang J."/>
            <person name="Zhang G."/>
            <person name="Kronforst M.R."/>
            <person name="Wang W."/>
        </authorList>
    </citation>
    <scope>NUCLEOTIDE SEQUENCE [LARGE SCALE GENOMIC DNA]</scope>
    <source>
        <strain evidence="17">Ya'a_city_454_Px</strain>
        <tissue evidence="17">Whole body</tissue>
    </source>
</reference>
<dbReference type="GO" id="GO:0005737">
    <property type="term" value="C:cytoplasm"/>
    <property type="evidence" value="ECO:0007669"/>
    <property type="project" value="InterPro"/>
</dbReference>
<dbReference type="GO" id="GO:0030145">
    <property type="term" value="F:manganese ion binding"/>
    <property type="evidence" value="ECO:0007669"/>
    <property type="project" value="InterPro"/>
</dbReference>
<gene>
    <name evidence="17" type="ORF">RR46_11640</name>
</gene>
<evidence type="ECO:0000256" key="6">
    <source>
        <dbReference type="ARBA" id="ARBA00022801"/>
    </source>
</evidence>
<keyword evidence="6" id="KW-0378">Hydrolase</keyword>
<dbReference type="EMBL" id="KQ459595">
    <property type="protein sequence ID" value="KPI95927.1"/>
    <property type="molecule type" value="Genomic_DNA"/>
</dbReference>
<dbReference type="SUPFAM" id="SSF52949">
    <property type="entry name" value="Macro domain-like"/>
    <property type="match status" value="1"/>
</dbReference>
<comment type="function">
    <text evidence="13">Cytosolic metallopeptidase that catalyzes the removal of unsubstituted N-terminal hydrophobic amino acids from various peptides. The presence of Zn(2+) ions is essential for the peptidase activity, and the association with other cofactors can modulate the substrate spectificity of the enzyme. For instance, in the presence of Mn(2+), it displays a specific Cys-Gly hydrolyzing activity of Cys-Gly-S-conjugates. Involved in the metabolism of glutathione and in the degradation of glutathione S-conjugates, which may play a role in the control of the cell redox status.</text>
</comment>
<comment type="cofactor">
    <cofactor evidence="1">
        <name>Fe(2+)</name>
        <dbReference type="ChEBI" id="CHEBI:29033"/>
    </cofactor>
</comment>
<dbReference type="Gene3D" id="3.40.630.10">
    <property type="entry name" value="Zn peptidases"/>
    <property type="match status" value="1"/>
</dbReference>
<evidence type="ECO:0000256" key="15">
    <source>
        <dbReference type="ARBA" id="ARBA00049107"/>
    </source>
</evidence>
<evidence type="ECO:0000256" key="7">
    <source>
        <dbReference type="ARBA" id="ARBA00023511"/>
    </source>
</evidence>
<dbReference type="Pfam" id="PF13532">
    <property type="entry name" value="2OG-FeII_Oxy_2"/>
    <property type="match status" value="1"/>
</dbReference>
<evidence type="ECO:0000256" key="12">
    <source>
        <dbReference type="ARBA" id="ARBA00031564"/>
    </source>
</evidence>
<keyword evidence="4 17" id="KW-0031">Aminopeptidase</keyword>
<comment type="similarity">
    <text evidence="2">Belongs to the peptidase M17 family.</text>
</comment>
<evidence type="ECO:0000256" key="2">
    <source>
        <dbReference type="ARBA" id="ARBA00009528"/>
    </source>
</evidence>
<dbReference type="GO" id="GO:0006508">
    <property type="term" value="P:proteolysis"/>
    <property type="evidence" value="ECO:0007669"/>
    <property type="project" value="UniProtKB-KW"/>
</dbReference>
<dbReference type="PANTHER" id="PTHR11963:SF16">
    <property type="entry name" value="CYTOSOL AMINOPEPTIDASE"/>
    <property type="match status" value="1"/>
</dbReference>
<protein>
    <recommendedName>
        <fullName evidence="3">Cytosol aminopeptidase</fullName>
        <ecNumber evidence="8">3.4.13.23</ecNumber>
    </recommendedName>
    <alternativeName>
        <fullName evidence="11">Cysteinylglycine-S-conjugate dipeptidase</fullName>
    </alternativeName>
    <alternativeName>
        <fullName evidence="12">Leucine aminopeptidase 3</fullName>
    </alternativeName>
    <alternativeName>
        <fullName evidence="10">Proline aminopeptidase</fullName>
    </alternativeName>
    <alternativeName>
        <fullName evidence="9">Prolyl aminopeptidase</fullName>
    </alternativeName>
</protein>
<proteinExistence type="inferred from homology"/>
<dbReference type="EC" id="3.4.13.23" evidence="8"/>
<dbReference type="InterPro" id="IPR043472">
    <property type="entry name" value="Macro_dom-like"/>
</dbReference>
<sequence length="731" mass="79821">MENNVNFKTIQDYKVTNVDPTAFYISEFLSNSEEQYILSNIYSAPKPKWTQLSNRRLQNWGGIPHNKGMIAENIPDWLQNYLNRIDELNLMGGNKPNHVLVNEYTPGQGILPHLDGSLFYPTITTVSVGSHIVLKFWEPLPDANENALDMKTVFSFLLEPRSLLVLQDKLFHHYLHSIEEIKEDVIDESIKNLNMCSDKYVKGDTVCRSTRISLTIRHKGVVVGVFDNGKELELTCVGREIDQRNGGKLARQLNEVSCQLRLGHALVVSDVGEEGDVALACCGLKHAGYNKLEELDEKRENVRWGVGAGVRALQARGCARVLVDNSVAPDAAAEAAHLAAWRFEEFKSSAERRTVASVVMYECKQSSEQTGEQAGEQAGAHGGETCAALWARGAVMGEAQNWARYLSDMPANKMTPIGIAQAALDTLCPLGVQVWARDGQWAAAQRLEAFLAVARGSCEPPYLLDCEYNGAAPDTPPVLLAAKGVTFDSGGLCLKPPEHMRENRGSMAGAAVVLAAIKAIAELKIPINIRAVIPLCENLVSGQCMKVGDVVRALNGTSIQIEDTDMEGRLLLADALVYGQAAYRPALVVDVATLTRGVLLATGGGAFGCFSNAEGAWRALRAAGAASGDRPWRFPLWNYYHAQITGTSLRHLPLDEPSVDLRNKGSGKATPCLGAAFLRNFVCGEWVHLDVTGVGKLAHAAAPPYLRRRRMSGRPARTLAYFLAELPHTKQ</sequence>
<dbReference type="Gene3D" id="3.40.220.10">
    <property type="entry name" value="Leucine Aminopeptidase, subunit E, domain 1"/>
    <property type="match status" value="1"/>
</dbReference>
<dbReference type="CDD" id="cd00433">
    <property type="entry name" value="Peptidase_M17"/>
    <property type="match status" value="1"/>
</dbReference>
<feature type="domain" description="Fe2OG dioxygenase" evidence="16">
    <location>
        <begin position="95"/>
        <end position="220"/>
    </location>
</feature>
<dbReference type="InterPro" id="IPR005123">
    <property type="entry name" value="Oxoglu/Fe-dep_dioxygenase_dom"/>
</dbReference>
<dbReference type="SUPFAM" id="SSF53187">
    <property type="entry name" value="Zn-dependent exopeptidases"/>
    <property type="match status" value="1"/>
</dbReference>
<comment type="catalytic activity">
    <reaction evidence="15">
        <text>L-cysteinylglycine + H2O = L-cysteine + glycine</text>
        <dbReference type="Rhea" id="RHEA:28783"/>
        <dbReference type="ChEBI" id="CHEBI:15377"/>
        <dbReference type="ChEBI" id="CHEBI:35235"/>
        <dbReference type="ChEBI" id="CHEBI:57305"/>
        <dbReference type="ChEBI" id="CHEBI:61694"/>
    </reaction>
    <physiologicalReaction direction="left-to-right" evidence="15">
        <dbReference type="Rhea" id="RHEA:28784"/>
    </physiologicalReaction>
</comment>
<evidence type="ECO:0000256" key="4">
    <source>
        <dbReference type="ARBA" id="ARBA00022438"/>
    </source>
</evidence>
<dbReference type="AlphaFoldDB" id="A0A194PRI8"/>
<dbReference type="InterPro" id="IPR000819">
    <property type="entry name" value="Peptidase_M17_C"/>
</dbReference>
<evidence type="ECO:0000256" key="1">
    <source>
        <dbReference type="ARBA" id="ARBA00001954"/>
    </source>
</evidence>
<dbReference type="PROSITE" id="PS51471">
    <property type="entry name" value="FE2OG_OXY"/>
    <property type="match status" value="1"/>
</dbReference>
<comment type="catalytic activity">
    <reaction evidence="14">
        <text>S-benzyl-L-cysteinylglycine + H2O = S-benzyl-L-cysteine + glycine</text>
        <dbReference type="Rhea" id="RHEA:62568"/>
        <dbReference type="ChEBI" id="CHEBI:15377"/>
        <dbReference type="ChEBI" id="CHEBI:57305"/>
        <dbReference type="ChEBI" id="CHEBI:145802"/>
        <dbReference type="ChEBI" id="CHEBI:145803"/>
    </reaction>
    <physiologicalReaction direction="left-to-right" evidence="14">
        <dbReference type="Rhea" id="RHEA:62569"/>
    </physiologicalReaction>
</comment>
<dbReference type="Proteomes" id="UP000053268">
    <property type="component" value="Unassembled WGS sequence"/>
</dbReference>
<dbReference type="PRINTS" id="PR00481">
    <property type="entry name" value="LAMNOPPTDASE"/>
</dbReference>
<dbReference type="GO" id="GO:0070006">
    <property type="term" value="F:metalloaminopeptidase activity"/>
    <property type="evidence" value="ECO:0007669"/>
    <property type="project" value="InterPro"/>
</dbReference>
<organism evidence="17 18">
    <name type="scientific">Papilio xuthus</name>
    <name type="common">Asian swallowtail butterfly</name>
    <dbReference type="NCBI Taxonomy" id="66420"/>
    <lineage>
        <taxon>Eukaryota</taxon>
        <taxon>Metazoa</taxon>
        <taxon>Ecdysozoa</taxon>
        <taxon>Arthropoda</taxon>
        <taxon>Hexapoda</taxon>
        <taxon>Insecta</taxon>
        <taxon>Pterygota</taxon>
        <taxon>Neoptera</taxon>
        <taxon>Endopterygota</taxon>
        <taxon>Lepidoptera</taxon>
        <taxon>Glossata</taxon>
        <taxon>Ditrysia</taxon>
        <taxon>Papilionoidea</taxon>
        <taxon>Papilionidae</taxon>
        <taxon>Papilioninae</taxon>
        <taxon>Papilio</taxon>
    </lineage>
</organism>
<evidence type="ECO:0000256" key="10">
    <source>
        <dbReference type="ARBA" id="ARBA00030930"/>
    </source>
</evidence>
<evidence type="ECO:0000256" key="9">
    <source>
        <dbReference type="ARBA" id="ARBA00029605"/>
    </source>
</evidence>
<evidence type="ECO:0000313" key="17">
    <source>
        <dbReference type="EMBL" id="KPI95927.1"/>
    </source>
</evidence>
<dbReference type="PANTHER" id="PTHR11963">
    <property type="entry name" value="LEUCINE AMINOPEPTIDASE-RELATED"/>
    <property type="match status" value="1"/>
</dbReference>
<evidence type="ECO:0000256" key="14">
    <source>
        <dbReference type="ARBA" id="ARBA00047881"/>
    </source>
</evidence>
<evidence type="ECO:0000256" key="3">
    <source>
        <dbReference type="ARBA" id="ARBA00014190"/>
    </source>
</evidence>
<evidence type="ECO:0000259" key="16">
    <source>
        <dbReference type="PROSITE" id="PS51471"/>
    </source>
</evidence>
<evidence type="ECO:0000256" key="5">
    <source>
        <dbReference type="ARBA" id="ARBA00022670"/>
    </source>
</evidence>
<dbReference type="SUPFAM" id="SSF51197">
    <property type="entry name" value="Clavaminate synthase-like"/>
    <property type="match status" value="1"/>
</dbReference>
<dbReference type="InterPro" id="IPR011356">
    <property type="entry name" value="Leucine_aapep/pepB"/>
</dbReference>
<evidence type="ECO:0000256" key="11">
    <source>
        <dbReference type="ARBA" id="ARBA00030997"/>
    </source>
</evidence>
<evidence type="ECO:0000256" key="8">
    <source>
        <dbReference type="ARBA" id="ARBA00023625"/>
    </source>
</evidence>
<dbReference type="InterPro" id="IPR037151">
    <property type="entry name" value="AlkB-like_sf"/>
</dbReference>